<feature type="compositionally biased region" description="Basic and acidic residues" evidence="1">
    <location>
        <begin position="213"/>
        <end position="230"/>
    </location>
</feature>
<dbReference type="AlphaFoldDB" id="A0A918IFT8"/>
<name>A0A918IFT8_9ACTN</name>
<feature type="compositionally biased region" description="Basic and acidic residues" evidence="1">
    <location>
        <begin position="289"/>
        <end position="311"/>
    </location>
</feature>
<feature type="compositionally biased region" description="Gly residues" evidence="1">
    <location>
        <begin position="159"/>
        <end position="171"/>
    </location>
</feature>
<evidence type="ECO:0000256" key="1">
    <source>
        <dbReference type="SAM" id="MobiDB-lite"/>
    </source>
</evidence>
<feature type="compositionally biased region" description="Polar residues" evidence="1">
    <location>
        <begin position="339"/>
        <end position="363"/>
    </location>
</feature>
<dbReference type="Proteomes" id="UP000618795">
    <property type="component" value="Unassembled WGS sequence"/>
</dbReference>
<keyword evidence="3" id="KW-1185">Reference proteome</keyword>
<reference evidence="2" key="1">
    <citation type="journal article" date="2014" name="Int. J. Syst. Evol. Microbiol.">
        <title>Complete genome sequence of Corynebacterium casei LMG S-19264T (=DSM 44701T), isolated from a smear-ripened cheese.</title>
        <authorList>
            <consortium name="US DOE Joint Genome Institute (JGI-PGF)"/>
            <person name="Walter F."/>
            <person name="Albersmeier A."/>
            <person name="Kalinowski J."/>
            <person name="Ruckert C."/>
        </authorList>
    </citation>
    <scope>NUCLEOTIDE SEQUENCE</scope>
    <source>
        <strain evidence="2">JCM 4369</strain>
    </source>
</reference>
<proteinExistence type="predicted"/>
<organism evidence="2 3">
    <name type="scientific">Streptomyces filipinensis</name>
    <dbReference type="NCBI Taxonomy" id="66887"/>
    <lineage>
        <taxon>Bacteria</taxon>
        <taxon>Bacillati</taxon>
        <taxon>Actinomycetota</taxon>
        <taxon>Actinomycetes</taxon>
        <taxon>Kitasatosporales</taxon>
        <taxon>Streptomycetaceae</taxon>
        <taxon>Streptomyces</taxon>
    </lineage>
</organism>
<feature type="region of interest" description="Disordered" evidence="1">
    <location>
        <begin position="1"/>
        <end position="380"/>
    </location>
</feature>
<feature type="compositionally biased region" description="Basic and acidic residues" evidence="1">
    <location>
        <begin position="57"/>
        <end position="78"/>
    </location>
</feature>
<comment type="caution">
    <text evidence="2">The sequence shown here is derived from an EMBL/GenBank/DDBJ whole genome shotgun (WGS) entry which is preliminary data.</text>
</comment>
<dbReference type="EMBL" id="BMTD01000015">
    <property type="protein sequence ID" value="GGV13095.1"/>
    <property type="molecule type" value="Genomic_DNA"/>
</dbReference>
<feature type="compositionally biased region" description="Polar residues" evidence="1">
    <location>
        <begin position="1"/>
        <end position="10"/>
    </location>
</feature>
<feature type="compositionally biased region" description="Low complexity" evidence="1">
    <location>
        <begin position="24"/>
        <end position="34"/>
    </location>
</feature>
<feature type="compositionally biased region" description="Basic and acidic residues" evidence="1">
    <location>
        <begin position="109"/>
        <end position="127"/>
    </location>
</feature>
<gene>
    <name evidence="2" type="ORF">GCM10010260_60040</name>
</gene>
<sequence length="380" mass="39622">MNSGPHLQQENGRDEEPGVGGTGTDPHPAHAPGDARGGGPGSGGGPHGTTRGGNRVRGSEHLPHEVNDPPEQRRRWGRQDAGAGQDGGQGRPGRTRGGEGTGHSPEGSGQRREGGGRGQERGGERAGQESGQGRPGRTRGGEGTGHSAEGPGERRGGRGQEGGGERPGQGTGRPSEHPVNQRGQQQEPGGGGFVPSWPAPRQRDVHAPGGWHIETRAELEQRSRGHRPEQGEGQAAPPGDHRQPARDAGTPSHGGTPQRLRSNDAADGNPTDAYKTFDERRGTGGRADSWQKETDPKQSGRAESTQRDRTDFSSQIPRPGEKGPGAPGDAHRSTENRPQETAPQQRTDFHTSISGSRAEGTSSSHDDKPPSGSGIGGHRG</sequence>
<evidence type="ECO:0000313" key="2">
    <source>
        <dbReference type="EMBL" id="GGV13095.1"/>
    </source>
</evidence>
<feature type="compositionally biased region" description="Gly residues" evidence="1">
    <location>
        <begin position="35"/>
        <end position="51"/>
    </location>
</feature>
<feature type="compositionally biased region" description="Basic and acidic residues" evidence="1">
    <location>
        <begin position="329"/>
        <end position="338"/>
    </location>
</feature>
<accession>A0A918IFT8</accession>
<reference evidence="2" key="2">
    <citation type="submission" date="2020-09" db="EMBL/GenBank/DDBJ databases">
        <authorList>
            <person name="Sun Q."/>
            <person name="Ohkuma M."/>
        </authorList>
    </citation>
    <scope>NUCLEOTIDE SEQUENCE</scope>
    <source>
        <strain evidence="2">JCM 4369</strain>
    </source>
</reference>
<protein>
    <submittedName>
        <fullName evidence="2">Uncharacterized protein</fullName>
    </submittedName>
</protein>
<evidence type="ECO:0000313" key="3">
    <source>
        <dbReference type="Proteomes" id="UP000618795"/>
    </source>
</evidence>